<evidence type="ECO:0000313" key="3">
    <source>
        <dbReference type="Proteomes" id="UP000033072"/>
    </source>
</evidence>
<name>A0A0E3S747_9EURY</name>
<dbReference type="AlphaFoldDB" id="A0A0E3S747"/>
<dbReference type="GeneID" id="24807947"/>
<dbReference type="InterPro" id="IPR036388">
    <property type="entry name" value="WH-like_DNA-bd_sf"/>
</dbReference>
<dbReference type="KEGG" id="mls:MSLAZ_3070"/>
<dbReference type="InterPro" id="IPR011991">
    <property type="entry name" value="ArsR-like_HTH"/>
</dbReference>
<dbReference type="SUPFAM" id="SSF46785">
    <property type="entry name" value="Winged helix' DNA-binding domain"/>
    <property type="match status" value="1"/>
</dbReference>
<dbReference type="PIRSF" id="PIRSF006692">
    <property type="entry name" value="TF_HTH_AF0396_prd"/>
    <property type="match status" value="1"/>
</dbReference>
<accession>A0A0E3S747</accession>
<dbReference type="HOGENOM" id="CLU_062767_1_1_2"/>
<dbReference type="CDD" id="cd00090">
    <property type="entry name" value="HTH_ARSR"/>
    <property type="match status" value="1"/>
</dbReference>
<dbReference type="InterPro" id="IPR036390">
    <property type="entry name" value="WH_DNA-bd_sf"/>
</dbReference>
<sequence>MNPNLLDLILFSEKRKDFLLLLKEGPKNAQEILDRLQVPRTALLPQIKKLKEQNLVIHKKGMYSLSLIGEIVIEKMQPLLATLEIFEKSEEFWADRKLTTIPPSIMKRISELGDYHLIEPDLSHTFDLSPEFVKHTSNSNHILMFFSYFHPQFPAFFLDLAKKGTEISLVLSESVYSRIAEDFKKEGAEFLRMKNTSLFILDKKEAETPAAVVSSDKIMIMGLFNESGRFDRQYVISFEPGAIEWGKDLFEYLRDMSREIKIKEKPEFAK</sequence>
<dbReference type="Gene3D" id="1.10.10.10">
    <property type="entry name" value="Winged helix-like DNA-binding domain superfamily/Winged helix DNA-binding domain"/>
    <property type="match status" value="1"/>
</dbReference>
<dbReference type="PATRIC" id="fig|1434111.4.peg.4050"/>
<keyword evidence="3" id="KW-1185">Reference proteome</keyword>
<dbReference type="InterPro" id="IPR013561">
    <property type="entry name" value="FilR1_middle_dom"/>
</dbReference>
<protein>
    <submittedName>
        <fullName evidence="2">Transcriptional regulator, ArsR family</fullName>
    </submittedName>
</protein>
<organism evidence="2 3">
    <name type="scientific">Methanosarcina lacustris Z-7289</name>
    <dbReference type="NCBI Taxonomy" id="1434111"/>
    <lineage>
        <taxon>Archaea</taxon>
        <taxon>Methanobacteriati</taxon>
        <taxon>Methanobacteriota</taxon>
        <taxon>Stenosarchaea group</taxon>
        <taxon>Methanomicrobia</taxon>
        <taxon>Methanosarcinales</taxon>
        <taxon>Methanosarcinaceae</taxon>
        <taxon>Methanosarcina</taxon>
    </lineage>
</organism>
<reference evidence="2 3" key="1">
    <citation type="submission" date="2014-07" db="EMBL/GenBank/DDBJ databases">
        <title>Methanogenic archaea and the global carbon cycle.</title>
        <authorList>
            <person name="Henriksen J.R."/>
            <person name="Luke J."/>
            <person name="Reinhart S."/>
            <person name="Benedict M.N."/>
            <person name="Youngblut N.D."/>
            <person name="Metcalf M.E."/>
            <person name="Whitaker R.J."/>
            <person name="Metcalf W.W."/>
        </authorList>
    </citation>
    <scope>NUCLEOTIDE SEQUENCE [LARGE SCALE GENOMIC DNA]</scope>
    <source>
        <strain evidence="2 3">Z-7289</strain>
    </source>
</reference>
<dbReference type="RefSeq" id="WP_048128498.1">
    <property type="nucleotide sequence ID" value="NZ_CP009515.1"/>
</dbReference>
<evidence type="ECO:0000259" key="1">
    <source>
        <dbReference type="Pfam" id="PF08350"/>
    </source>
</evidence>
<dbReference type="Proteomes" id="UP000033072">
    <property type="component" value="Chromosome"/>
</dbReference>
<dbReference type="EMBL" id="CP009515">
    <property type="protein sequence ID" value="AKB76331.1"/>
    <property type="molecule type" value="Genomic_DNA"/>
</dbReference>
<gene>
    <name evidence="2" type="ORF">MSLAZ_3070</name>
</gene>
<dbReference type="InterPro" id="IPR016490">
    <property type="entry name" value="Tscrpt_reg_HTH_AF0396-typ3"/>
</dbReference>
<evidence type="ECO:0000313" key="2">
    <source>
        <dbReference type="EMBL" id="AKB76331.1"/>
    </source>
</evidence>
<feature type="domain" description="Methanogenesis regulatory protein FilR1 middle" evidence="1">
    <location>
        <begin position="126"/>
        <end position="255"/>
    </location>
</feature>
<dbReference type="Pfam" id="PF08350">
    <property type="entry name" value="FilR1_middle"/>
    <property type="match status" value="1"/>
</dbReference>
<proteinExistence type="predicted"/>
<dbReference type="OrthoDB" id="11410at2157"/>